<dbReference type="EMBL" id="SHNN01000001">
    <property type="protein sequence ID" value="MCX2980113.1"/>
    <property type="molecule type" value="Genomic_DNA"/>
</dbReference>
<dbReference type="PANTHER" id="PTHR11085">
    <property type="entry name" value="NAD-DEPENDENT PROTEIN DEACYLASE SIRTUIN-5, MITOCHONDRIAL-RELATED"/>
    <property type="match status" value="1"/>
</dbReference>
<name>A0ABT3TCT2_9GAMM</name>
<reference evidence="6" key="1">
    <citation type="submission" date="2019-02" db="EMBL/GenBank/DDBJ databases">
        <authorList>
            <person name="Li S.-H."/>
        </authorList>
    </citation>
    <scope>NUCLEOTIDE SEQUENCE</scope>
    <source>
        <strain evidence="6">IMCC14734</strain>
    </source>
</reference>
<feature type="binding site" evidence="4">
    <location>
        <position position="134"/>
    </location>
    <ligand>
        <name>Zn(2+)</name>
        <dbReference type="ChEBI" id="CHEBI:29105"/>
    </ligand>
</feature>
<evidence type="ECO:0000259" key="5">
    <source>
        <dbReference type="PROSITE" id="PS50305"/>
    </source>
</evidence>
<keyword evidence="4" id="KW-0862">Zinc</keyword>
<evidence type="ECO:0000313" key="7">
    <source>
        <dbReference type="Proteomes" id="UP001143362"/>
    </source>
</evidence>
<accession>A0ABT3TCT2</accession>
<feature type="binding site" evidence="4">
    <location>
        <position position="159"/>
    </location>
    <ligand>
        <name>Zn(2+)</name>
        <dbReference type="ChEBI" id="CHEBI:29105"/>
    </ligand>
</feature>
<evidence type="ECO:0000256" key="3">
    <source>
        <dbReference type="ARBA" id="ARBA00023027"/>
    </source>
</evidence>
<dbReference type="PANTHER" id="PTHR11085:SF4">
    <property type="entry name" value="NAD-DEPENDENT PROTEIN DEACYLASE"/>
    <property type="match status" value="1"/>
</dbReference>
<evidence type="ECO:0000313" key="6">
    <source>
        <dbReference type="EMBL" id="MCX2980113.1"/>
    </source>
</evidence>
<gene>
    <name evidence="6" type="ORF">EYC98_04445</name>
</gene>
<dbReference type="InterPro" id="IPR003000">
    <property type="entry name" value="Sirtuin"/>
</dbReference>
<keyword evidence="2" id="KW-0808">Transferase</keyword>
<dbReference type="InterPro" id="IPR026590">
    <property type="entry name" value="Ssirtuin_cat_dom"/>
</dbReference>
<keyword evidence="7" id="KW-1185">Reference proteome</keyword>
<dbReference type="EC" id="2.3.1.286" evidence="1"/>
<dbReference type="Proteomes" id="UP001143362">
    <property type="component" value="Unassembled WGS sequence"/>
</dbReference>
<feature type="binding site" evidence="4">
    <location>
        <position position="162"/>
    </location>
    <ligand>
        <name>Zn(2+)</name>
        <dbReference type="ChEBI" id="CHEBI:29105"/>
    </ligand>
</feature>
<dbReference type="Gene3D" id="2.20.28.200">
    <property type="match status" value="1"/>
</dbReference>
<feature type="binding site" evidence="4">
    <location>
        <position position="137"/>
    </location>
    <ligand>
        <name>Zn(2+)</name>
        <dbReference type="ChEBI" id="CHEBI:29105"/>
    </ligand>
</feature>
<organism evidence="6 7">
    <name type="scientific">Candidatus Litorirhabdus singularis</name>
    <dbReference type="NCBI Taxonomy" id="2518993"/>
    <lineage>
        <taxon>Bacteria</taxon>
        <taxon>Pseudomonadati</taxon>
        <taxon>Pseudomonadota</taxon>
        <taxon>Gammaproteobacteria</taxon>
        <taxon>Cellvibrionales</taxon>
        <taxon>Halieaceae</taxon>
        <taxon>Candidatus Litorirhabdus</taxon>
    </lineage>
</organism>
<keyword evidence="4" id="KW-0479">Metal-binding</keyword>
<dbReference type="Pfam" id="PF02146">
    <property type="entry name" value="SIR2"/>
    <property type="match status" value="1"/>
</dbReference>
<dbReference type="InterPro" id="IPR029035">
    <property type="entry name" value="DHS-like_NAD/FAD-binding_dom"/>
</dbReference>
<dbReference type="PROSITE" id="PS50305">
    <property type="entry name" value="SIRTUIN"/>
    <property type="match status" value="1"/>
</dbReference>
<evidence type="ECO:0000256" key="2">
    <source>
        <dbReference type="ARBA" id="ARBA00022679"/>
    </source>
</evidence>
<keyword evidence="3" id="KW-0520">NAD</keyword>
<dbReference type="CDD" id="cd01407">
    <property type="entry name" value="SIR2-fam"/>
    <property type="match status" value="1"/>
</dbReference>
<dbReference type="SUPFAM" id="SSF52467">
    <property type="entry name" value="DHS-like NAD/FAD-binding domain"/>
    <property type="match status" value="1"/>
</dbReference>
<dbReference type="Gene3D" id="3.40.50.1220">
    <property type="entry name" value="TPP-binding domain"/>
    <property type="match status" value="1"/>
</dbReference>
<evidence type="ECO:0000256" key="4">
    <source>
        <dbReference type="PROSITE-ProRule" id="PRU00236"/>
    </source>
</evidence>
<sequence>MASIASPDQLEQLNTLLQNSQQTVVFTGAGISTESGIPDFRSPGGLWSKNQPIDFGDFIRSADMRRESWRRKFNMDPTLLQARPNTGHEVIAEWVKAGKVSSVITQNVDGLHQAAGVPDEQVIELHGNTTYAHCLDCGLRHELDTIRQEFMLDESLPLCAKCGGIVKTATISFGQSMPETPMLRAESETHQCDLFIAIGSSLVVYPAAGFPIMAQRNGSTLVILNREATELDPLADLVLNAEIGPTLAQITISTAH</sequence>
<evidence type="ECO:0000256" key="1">
    <source>
        <dbReference type="ARBA" id="ARBA00012928"/>
    </source>
</evidence>
<feature type="active site" description="Proton acceptor" evidence="4">
    <location>
        <position position="126"/>
    </location>
</feature>
<dbReference type="RefSeq" id="WP_279244092.1">
    <property type="nucleotide sequence ID" value="NZ_SHNN01000001.1"/>
</dbReference>
<dbReference type="InterPro" id="IPR050134">
    <property type="entry name" value="NAD-dep_sirtuin_deacylases"/>
</dbReference>
<protein>
    <recommendedName>
        <fullName evidence="1">protein acetyllysine N-acetyltransferase</fullName>
        <ecNumber evidence="1">2.3.1.286</ecNumber>
    </recommendedName>
</protein>
<feature type="domain" description="Deacetylase sirtuin-type" evidence="5">
    <location>
        <begin position="1"/>
        <end position="256"/>
    </location>
</feature>
<proteinExistence type="predicted"/>
<comment type="caution">
    <text evidence="6">The sequence shown here is derived from an EMBL/GenBank/DDBJ whole genome shotgun (WGS) entry which is preliminary data.</text>
</comment>